<gene>
    <name evidence="1" type="ORF">DPMN_021664</name>
</gene>
<dbReference type="Proteomes" id="UP000828390">
    <property type="component" value="Unassembled WGS sequence"/>
</dbReference>
<sequence>MDGHMRLLEDQQTNNWVKACIALAIAKDGLVCFVETEIKKVHGAVGKSCGTCNMANVLQCPTQGICKARKKNKCSFHKPPQCKICEQEKAAIISVHRFCGPSWRNTKAER</sequence>
<evidence type="ECO:0000313" key="2">
    <source>
        <dbReference type="Proteomes" id="UP000828390"/>
    </source>
</evidence>
<accession>A0A9D4NN60</accession>
<name>A0A9D4NN60_DREPO</name>
<reference evidence="1" key="2">
    <citation type="submission" date="2020-11" db="EMBL/GenBank/DDBJ databases">
        <authorList>
            <person name="McCartney M.A."/>
            <person name="Auch B."/>
            <person name="Kono T."/>
            <person name="Mallez S."/>
            <person name="Becker A."/>
            <person name="Gohl D.M."/>
            <person name="Silverstein K.A.T."/>
            <person name="Koren S."/>
            <person name="Bechman K.B."/>
            <person name="Herman A."/>
            <person name="Abrahante J.E."/>
            <person name="Garbe J."/>
        </authorList>
    </citation>
    <scope>NUCLEOTIDE SEQUENCE</scope>
    <source>
        <strain evidence="1">Duluth1</strain>
        <tissue evidence="1">Whole animal</tissue>
    </source>
</reference>
<keyword evidence="2" id="KW-1185">Reference proteome</keyword>
<dbReference type="Pfam" id="PF15112">
    <property type="entry name" value="DUF4559"/>
    <property type="match status" value="1"/>
</dbReference>
<dbReference type="AlphaFoldDB" id="A0A9D4NN60"/>
<comment type="caution">
    <text evidence="1">The sequence shown here is derived from an EMBL/GenBank/DDBJ whole genome shotgun (WGS) entry which is preliminary data.</text>
</comment>
<protein>
    <submittedName>
        <fullName evidence="1">Uncharacterized protein</fullName>
    </submittedName>
</protein>
<evidence type="ECO:0000313" key="1">
    <source>
        <dbReference type="EMBL" id="KAH3897476.1"/>
    </source>
</evidence>
<dbReference type="InterPro" id="IPR027897">
    <property type="entry name" value="DUF4559"/>
</dbReference>
<organism evidence="1 2">
    <name type="scientific">Dreissena polymorpha</name>
    <name type="common">Zebra mussel</name>
    <name type="synonym">Mytilus polymorpha</name>
    <dbReference type="NCBI Taxonomy" id="45954"/>
    <lineage>
        <taxon>Eukaryota</taxon>
        <taxon>Metazoa</taxon>
        <taxon>Spiralia</taxon>
        <taxon>Lophotrochozoa</taxon>
        <taxon>Mollusca</taxon>
        <taxon>Bivalvia</taxon>
        <taxon>Autobranchia</taxon>
        <taxon>Heteroconchia</taxon>
        <taxon>Euheterodonta</taxon>
        <taxon>Imparidentia</taxon>
        <taxon>Neoheterodontei</taxon>
        <taxon>Myida</taxon>
        <taxon>Dreissenoidea</taxon>
        <taxon>Dreissenidae</taxon>
        <taxon>Dreissena</taxon>
    </lineage>
</organism>
<reference evidence="1" key="1">
    <citation type="journal article" date="2019" name="bioRxiv">
        <title>The Genome of the Zebra Mussel, Dreissena polymorpha: A Resource for Invasive Species Research.</title>
        <authorList>
            <person name="McCartney M.A."/>
            <person name="Auch B."/>
            <person name="Kono T."/>
            <person name="Mallez S."/>
            <person name="Zhang Y."/>
            <person name="Obille A."/>
            <person name="Becker A."/>
            <person name="Abrahante J.E."/>
            <person name="Garbe J."/>
            <person name="Badalamenti J.P."/>
            <person name="Herman A."/>
            <person name="Mangelson H."/>
            <person name="Liachko I."/>
            <person name="Sullivan S."/>
            <person name="Sone E.D."/>
            <person name="Koren S."/>
            <person name="Silverstein K.A.T."/>
            <person name="Beckman K.B."/>
            <person name="Gohl D.M."/>
        </authorList>
    </citation>
    <scope>NUCLEOTIDE SEQUENCE</scope>
    <source>
        <strain evidence="1">Duluth1</strain>
        <tissue evidence="1">Whole animal</tissue>
    </source>
</reference>
<dbReference type="EMBL" id="JAIWYP010000001">
    <property type="protein sequence ID" value="KAH3897476.1"/>
    <property type="molecule type" value="Genomic_DNA"/>
</dbReference>
<proteinExistence type="predicted"/>